<keyword evidence="11 13" id="KW-0456">Lyase</keyword>
<comment type="subcellular location">
    <subcellularLocation>
        <location evidence="1">Membrane</location>
        <topology evidence="1">Single-pass type I membrane protein</topology>
    </subcellularLocation>
</comment>
<feature type="transmembrane region" description="Helical" evidence="16">
    <location>
        <begin position="110"/>
        <end position="130"/>
    </location>
</feature>
<dbReference type="SUPFAM" id="SSF53822">
    <property type="entry name" value="Periplasmic binding protein-like I"/>
    <property type="match status" value="1"/>
</dbReference>
<evidence type="ECO:0000256" key="6">
    <source>
        <dbReference type="ARBA" id="ARBA00022989"/>
    </source>
</evidence>
<dbReference type="Pfam" id="PF00211">
    <property type="entry name" value="Guanylate_cyc"/>
    <property type="match status" value="1"/>
</dbReference>
<dbReference type="GO" id="GO:0005886">
    <property type="term" value="C:plasma membrane"/>
    <property type="evidence" value="ECO:0007669"/>
    <property type="project" value="TreeGrafter"/>
</dbReference>
<evidence type="ECO:0000256" key="12">
    <source>
        <dbReference type="ARBA" id="ARBA00023293"/>
    </source>
</evidence>
<dbReference type="GO" id="GO:0005525">
    <property type="term" value="F:GTP binding"/>
    <property type="evidence" value="ECO:0007669"/>
    <property type="project" value="UniProtKB-KW"/>
</dbReference>
<dbReference type="PROSITE" id="PS00452">
    <property type="entry name" value="GUANYLATE_CYCLASE_1"/>
    <property type="match status" value="1"/>
</dbReference>
<keyword evidence="12 14" id="KW-0141">cGMP biosynthesis</keyword>
<evidence type="ECO:0000259" key="18">
    <source>
        <dbReference type="PROSITE" id="PS50125"/>
    </source>
</evidence>
<dbReference type="GO" id="GO:0004383">
    <property type="term" value="F:guanylate cyclase activity"/>
    <property type="evidence" value="ECO:0007669"/>
    <property type="project" value="UniProtKB-EC"/>
</dbReference>
<dbReference type="InterPro" id="IPR001170">
    <property type="entry name" value="ANPR/GUC"/>
</dbReference>
<gene>
    <name evidence="19" type="ORF">DNTS_033245</name>
</gene>
<sequence>MRLLLFCGSVVYDAHTQFVSFVINAGVTGLVQLDENGDREIDFALWDMADAHTGVYQIVSVYNGSQKQMILEPGMKVHWLKGRPPPDIPECGFKNDNPACLAKTVTMHQMISIVVCFIFIIIVTVTVFIYRKLKLENELTAQLWRVHWEDIQMSNTEKVLRRACSRLTMSLRGSNYGSLLTMDGNFQIYAKTGYYKGNITAIKYVNKKRIELTRKVLFELKHGPHHSAPLFSLSIALSLGSSLLFLLVQMRDVQNEHLTRFIGACIDPPNVCILTQYCPRGSLQDLMESEGITLDWMFRYSLINDIVKGMAFIHNSVIVSHGNLKSSNCVVDSRFVLKITDYGLESFRKESNLDDVHAFYARRLWTAPELLRADNPLPRGTQKGDVYSFGIILQELALLKGVFYLEGPCLSPKAIIERVVEGRWPYLRPMLCPQSHSEEMGQLMQRCWSEDINERPDFSQIKVLLRKNNCGYGSNILDNLLSRMEQYANNLEELVEERTQAYHEEKRKAEALLYQILPHSVAEQLKRGEMVQAEAFDSVTIYFSDIVGFTALSAESTPMEVVTLLNDLYTCFDAIIDNFDVYKVETIGDAYMVVSGLPVRNGKLHAREIARMSLALLEAVHTFRIRHRPNLQLRLRIGIHSGPVCAGVVGLKMPRYCLFGDTVNTASRMESNGEALKIHVSEATHAILEEFKCFQLELRGDVEMKGKGRMRTYWLLGEISSDNA</sequence>
<evidence type="ECO:0000256" key="7">
    <source>
        <dbReference type="ARBA" id="ARBA00023134"/>
    </source>
</evidence>
<dbReference type="SUPFAM" id="SSF55073">
    <property type="entry name" value="Nucleotide cyclase"/>
    <property type="match status" value="1"/>
</dbReference>
<keyword evidence="8 16" id="KW-0472">Membrane</keyword>
<keyword evidence="20" id="KW-1185">Reference proteome</keyword>
<dbReference type="Gene3D" id="1.10.510.10">
    <property type="entry name" value="Transferase(Phosphotransferase) domain 1"/>
    <property type="match status" value="1"/>
</dbReference>
<dbReference type="InterPro" id="IPR000719">
    <property type="entry name" value="Prot_kinase_dom"/>
</dbReference>
<dbReference type="GO" id="GO:0001653">
    <property type="term" value="F:peptide receptor activity"/>
    <property type="evidence" value="ECO:0007669"/>
    <property type="project" value="TreeGrafter"/>
</dbReference>
<dbReference type="InterPro" id="IPR001245">
    <property type="entry name" value="Ser-Thr/Tyr_kinase_cat_dom"/>
</dbReference>
<dbReference type="PROSITE" id="PS50011">
    <property type="entry name" value="PROTEIN_KINASE_DOM"/>
    <property type="match status" value="1"/>
</dbReference>
<dbReference type="GO" id="GO:0005524">
    <property type="term" value="F:ATP binding"/>
    <property type="evidence" value="ECO:0007669"/>
    <property type="project" value="InterPro"/>
</dbReference>
<evidence type="ECO:0000256" key="16">
    <source>
        <dbReference type="SAM" id="Phobius"/>
    </source>
</evidence>
<dbReference type="PANTHER" id="PTHR11920:SF491">
    <property type="entry name" value="GUANYLATE CYCLASE"/>
    <property type="match status" value="1"/>
</dbReference>
<keyword evidence="10" id="KW-0325">Glycoprotein</keyword>
<keyword evidence="15" id="KW-0175">Coiled coil</keyword>
<dbReference type="InterPro" id="IPR050401">
    <property type="entry name" value="Cyclic_nucleotide_synthase"/>
</dbReference>
<feature type="domain" description="Guanylate cyclase" evidence="18">
    <location>
        <begin position="540"/>
        <end position="670"/>
    </location>
</feature>
<dbReference type="Gene3D" id="3.30.70.1230">
    <property type="entry name" value="Nucleotide cyclase"/>
    <property type="match status" value="1"/>
</dbReference>
<dbReference type="PRINTS" id="PR00255">
    <property type="entry name" value="NATPEPTIDER"/>
</dbReference>
<name>A0A553RGP2_9TELE</name>
<dbReference type="Proteomes" id="UP000316079">
    <property type="component" value="Unassembled WGS sequence"/>
</dbReference>
<dbReference type="SMART" id="SM00044">
    <property type="entry name" value="CYCc"/>
    <property type="match status" value="1"/>
</dbReference>
<keyword evidence="7" id="KW-0342">GTP-binding</keyword>
<keyword evidence="5" id="KW-0547">Nucleotide-binding</keyword>
<dbReference type="FunFam" id="1.10.510.10:FF:000270">
    <property type="entry name" value="Guanylate cyclase"/>
    <property type="match status" value="1"/>
</dbReference>
<evidence type="ECO:0000256" key="3">
    <source>
        <dbReference type="ARBA" id="ARBA00022692"/>
    </source>
</evidence>
<dbReference type="SUPFAM" id="SSF56112">
    <property type="entry name" value="Protein kinase-like (PK-like)"/>
    <property type="match status" value="1"/>
</dbReference>
<organism evidence="19 20">
    <name type="scientific">Danionella cerebrum</name>
    <dbReference type="NCBI Taxonomy" id="2873325"/>
    <lineage>
        <taxon>Eukaryota</taxon>
        <taxon>Metazoa</taxon>
        <taxon>Chordata</taxon>
        <taxon>Craniata</taxon>
        <taxon>Vertebrata</taxon>
        <taxon>Euteleostomi</taxon>
        <taxon>Actinopterygii</taxon>
        <taxon>Neopterygii</taxon>
        <taxon>Teleostei</taxon>
        <taxon>Ostariophysi</taxon>
        <taxon>Cypriniformes</taxon>
        <taxon>Danionidae</taxon>
        <taxon>Danioninae</taxon>
        <taxon>Danionella</taxon>
    </lineage>
</organism>
<dbReference type="AlphaFoldDB" id="A0A553RGP2"/>
<dbReference type="Gene3D" id="3.40.50.2300">
    <property type="match status" value="1"/>
</dbReference>
<keyword evidence="4" id="KW-0732">Signal</keyword>
<evidence type="ECO:0000256" key="14">
    <source>
        <dbReference type="RuleBase" id="RU003431"/>
    </source>
</evidence>
<dbReference type="CDD" id="cd14042">
    <property type="entry name" value="PK_GC-A_B"/>
    <property type="match status" value="1"/>
</dbReference>
<keyword evidence="3 16" id="KW-0812">Transmembrane</keyword>
<evidence type="ECO:0000313" key="20">
    <source>
        <dbReference type="Proteomes" id="UP000316079"/>
    </source>
</evidence>
<comment type="catalytic activity">
    <reaction evidence="14">
        <text>GTP = 3',5'-cyclic GMP + diphosphate</text>
        <dbReference type="Rhea" id="RHEA:13665"/>
        <dbReference type="ChEBI" id="CHEBI:33019"/>
        <dbReference type="ChEBI" id="CHEBI:37565"/>
        <dbReference type="ChEBI" id="CHEBI:57746"/>
        <dbReference type="EC" id="4.6.1.2"/>
    </reaction>
</comment>
<evidence type="ECO:0000256" key="5">
    <source>
        <dbReference type="ARBA" id="ARBA00022741"/>
    </source>
</evidence>
<accession>A0A553RGP2</accession>
<evidence type="ECO:0000313" key="19">
    <source>
        <dbReference type="EMBL" id="TRZ01356.1"/>
    </source>
</evidence>
<dbReference type="GO" id="GO:0007168">
    <property type="term" value="P:receptor guanylyl cyclase signaling pathway"/>
    <property type="evidence" value="ECO:0007669"/>
    <property type="project" value="TreeGrafter"/>
</dbReference>
<feature type="coiled-coil region" evidence="15">
    <location>
        <begin position="477"/>
        <end position="508"/>
    </location>
</feature>
<dbReference type="InterPro" id="IPR018297">
    <property type="entry name" value="A/G_cyclase_CS"/>
</dbReference>
<evidence type="ECO:0000256" key="11">
    <source>
        <dbReference type="ARBA" id="ARBA00023239"/>
    </source>
</evidence>
<keyword evidence="9" id="KW-0675">Receptor</keyword>
<evidence type="ECO:0000256" key="13">
    <source>
        <dbReference type="RuleBase" id="RU000405"/>
    </source>
</evidence>
<reference evidence="19 20" key="1">
    <citation type="journal article" date="2019" name="Sci. Data">
        <title>Hybrid genome assembly and annotation of Danionella translucida.</title>
        <authorList>
            <person name="Kadobianskyi M."/>
            <person name="Schulze L."/>
            <person name="Schuelke M."/>
            <person name="Judkewitz B."/>
        </authorList>
    </citation>
    <scope>NUCLEOTIDE SEQUENCE [LARGE SCALE GENOMIC DNA]</scope>
    <source>
        <strain evidence="19 20">Bolton</strain>
    </source>
</reference>
<evidence type="ECO:0000256" key="8">
    <source>
        <dbReference type="ARBA" id="ARBA00023136"/>
    </source>
</evidence>
<dbReference type="InterPro" id="IPR029787">
    <property type="entry name" value="Nucleotide_cyclase"/>
</dbReference>
<dbReference type="Pfam" id="PF07714">
    <property type="entry name" value="PK_Tyr_Ser-Thr"/>
    <property type="match status" value="1"/>
</dbReference>
<dbReference type="FunFam" id="3.30.70.1230:FF:000004">
    <property type="entry name" value="Guanylate cyclase"/>
    <property type="match status" value="1"/>
</dbReference>
<dbReference type="GO" id="GO:0004672">
    <property type="term" value="F:protein kinase activity"/>
    <property type="evidence" value="ECO:0007669"/>
    <property type="project" value="InterPro"/>
</dbReference>
<dbReference type="InterPro" id="IPR028082">
    <property type="entry name" value="Peripla_BP_I"/>
</dbReference>
<proteinExistence type="inferred from homology"/>
<feature type="domain" description="Protein kinase" evidence="17">
    <location>
        <begin position="165"/>
        <end position="465"/>
    </location>
</feature>
<dbReference type="GO" id="GO:0035556">
    <property type="term" value="P:intracellular signal transduction"/>
    <property type="evidence" value="ECO:0007669"/>
    <property type="project" value="InterPro"/>
</dbReference>
<evidence type="ECO:0000256" key="1">
    <source>
        <dbReference type="ARBA" id="ARBA00004479"/>
    </source>
</evidence>
<protein>
    <recommendedName>
        <fullName evidence="2 14">Guanylate cyclase</fullName>
        <ecNumber evidence="2 14">4.6.1.2</ecNumber>
    </recommendedName>
</protein>
<dbReference type="EMBL" id="SRMA01024115">
    <property type="protein sequence ID" value="TRZ01356.1"/>
    <property type="molecule type" value="Genomic_DNA"/>
</dbReference>
<evidence type="ECO:0000256" key="9">
    <source>
        <dbReference type="ARBA" id="ARBA00023170"/>
    </source>
</evidence>
<comment type="caution">
    <text evidence="19">The sequence shown here is derived from an EMBL/GenBank/DDBJ whole genome shotgun (WGS) entry which is preliminary data.</text>
</comment>
<dbReference type="PANTHER" id="PTHR11920">
    <property type="entry name" value="GUANYLYL CYCLASE"/>
    <property type="match status" value="1"/>
</dbReference>
<dbReference type="EC" id="4.6.1.2" evidence="2 14"/>
<dbReference type="InterPro" id="IPR001054">
    <property type="entry name" value="A/G_cyclase"/>
</dbReference>
<evidence type="ECO:0000256" key="2">
    <source>
        <dbReference type="ARBA" id="ARBA00012202"/>
    </source>
</evidence>
<evidence type="ECO:0000259" key="17">
    <source>
        <dbReference type="PROSITE" id="PS50011"/>
    </source>
</evidence>
<dbReference type="CDD" id="cd07302">
    <property type="entry name" value="CHD"/>
    <property type="match status" value="1"/>
</dbReference>
<evidence type="ECO:0000256" key="10">
    <source>
        <dbReference type="ARBA" id="ARBA00023180"/>
    </source>
</evidence>
<evidence type="ECO:0000256" key="15">
    <source>
        <dbReference type="SAM" id="Coils"/>
    </source>
</evidence>
<dbReference type="GO" id="GO:0004016">
    <property type="term" value="F:adenylate cyclase activity"/>
    <property type="evidence" value="ECO:0007669"/>
    <property type="project" value="TreeGrafter"/>
</dbReference>
<dbReference type="PROSITE" id="PS50125">
    <property type="entry name" value="GUANYLATE_CYCLASE_2"/>
    <property type="match status" value="1"/>
</dbReference>
<keyword evidence="6 16" id="KW-1133">Transmembrane helix</keyword>
<dbReference type="STRING" id="623744.A0A553RGP2"/>
<dbReference type="OrthoDB" id="1890790at2759"/>
<comment type="similarity">
    <text evidence="13">Belongs to the adenylyl cyclase class-4/guanylyl cyclase family.</text>
</comment>
<evidence type="ECO:0000256" key="4">
    <source>
        <dbReference type="ARBA" id="ARBA00022729"/>
    </source>
</evidence>
<dbReference type="InterPro" id="IPR011009">
    <property type="entry name" value="Kinase-like_dom_sf"/>
</dbReference>